<gene>
    <name evidence="1" type="ORF">C8Q69DRAFT_284149</name>
</gene>
<protein>
    <submittedName>
        <fullName evidence="1">Uncharacterized protein</fullName>
    </submittedName>
</protein>
<dbReference type="Proteomes" id="UP000283841">
    <property type="component" value="Unassembled WGS sequence"/>
</dbReference>
<organism evidence="1 2">
    <name type="scientific">Byssochlamys spectabilis</name>
    <name type="common">Paecilomyces variotii</name>
    <dbReference type="NCBI Taxonomy" id="264951"/>
    <lineage>
        <taxon>Eukaryota</taxon>
        <taxon>Fungi</taxon>
        <taxon>Dikarya</taxon>
        <taxon>Ascomycota</taxon>
        <taxon>Pezizomycotina</taxon>
        <taxon>Eurotiomycetes</taxon>
        <taxon>Eurotiomycetidae</taxon>
        <taxon>Eurotiales</taxon>
        <taxon>Thermoascaceae</taxon>
        <taxon>Paecilomyces</taxon>
    </lineage>
</organism>
<dbReference type="EMBL" id="RCNU01000006">
    <property type="protein sequence ID" value="RWQ95161.1"/>
    <property type="molecule type" value="Genomic_DNA"/>
</dbReference>
<accession>A0A443HTL6</accession>
<keyword evidence="2" id="KW-1185">Reference proteome</keyword>
<reference evidence="1 2" key="1">
    <citation type="journal article" date="2018" name="Front. Microbiol.">
        <title>Genomic and genetic insights into a cosmopolitan fungus, Paecilomyces variotii (Eurotiales).</title>
        <authorList>
            <person name="Urquhart A.S."/>
            <person name="Mondo S.J."/>
            <person name="Makela M.R."/>
            <person name="Hane J.K."/>
            <person name="Wiebenga A."/>
            <person name="He G."/>
            <person name="Mihaltcheva S."/>
            <person name="Pangilinan J."/>
            <person name="Lipzen A."/>
            <person name="Barry K."/>
            <person name="de Vries R.P."/>
            <person name="Grigoriev I.V."/>
            <person name="Idnurm A."/>
        </authorList>
    </citation>
    <scope>NUCLEOTIDE SEQUENCE [LARGE SCALE GENOMIC DNA]</scope>
    <source>
        <strain evidence="1 2">CBS 101075</strain>
    </source>
</reference>
<dbReference type="VEuPathDB" id="FungiDB:C8Q69DRAFT_284149"/>
<dbReference type="STRING" id="264951.A0A443HTL6"/>
<evidence type="ECO:0000313" key="2">
    <source>
        <dbReference type="Proteomes" id="UP000283841"/>
    </source>
</evidence>
<dbReference type="RefSeq" id="XP_028484806.1">
    <property type="nucleotide sequence ID" value="XM_028626944.1"/>
</dbReference>
<name>A0A443HTL6_BYSSP</name>
<sequence length="328" mass="37977">MPPTLQGPQTRSQQTVETRWNRICDCKDELLTHSQCNKMGIQITRLELETSPDSGRENRPVAGSYFEPLTDAFMSVHPIDSQRLEKLLKRDPEFLVLRDYDSSAAIAEDRIKEFGQRYWGPKECLEEVVAVFEQHISRVPRLSREGFVGDCLTDLVDWSEVNHTVTLSQAYYLPSRKYLRDDMHPVKIMFEAVDYVYPHVTMVVQHNTKDIVNDDLILRHELAYILHVMRTRLHEGLFAKKQPQPVLMVSFVAPQNGRILEAYIEDQCRVKVACSRLYSFEHNSTAPFPLFYRWFLGRPIGIEPSKPRPRPHQIGSDMLCSGPTVGYR</sequence>
<evidence type="ECO:0000313" key="1">
    <source>
        <dbReference type="EMBL" id="RWQ95161.1"/>
    </source>
</evidence>
<proteinExistence type="predicted"/>
<comment type="caution">
    <text evidence="1">The sequence shown here is derived from an EMBL/GenBank/DDBJ whole genome shotgun (WGS) entry which is preliminary data.</text>
</comment>
<dbReference type="GeneID" id="39596221"/>
<dbReference type="AlphaFoldDB" id="A0A443HTL6"/>